<dbReference type="InterPro" id="IPR022139">
    <property type="entry name" value="Fam-L/Fam-M-like_plasmodium"/>
</dbReference>
<reference evidence="2" key="1">
    <citation type="submission" date="2016-07" db="EMBL/GenBank/DDBJ databases">
        <authorList>
            <consortium name="Pathogen Informatics"/>
        </authorList>
    </citation>
    <scope>NUCLEOTIDE SEQUENCE</scope>
</reference>
<feature type="transmembrane region" description="Helical" evidence="1">
    <location>
        <begin position="147"/>
        <end position="166"/>
    </location>
</feature>
<dbReference type="VEuPathDB" id="PlasmoDB:PVP01_0006560"/>
<dbReference type="VEuPathDB" id="PlasmoDB:PVW1_050041200"/>
<evidence type="ECO:0008006" key="3">
    <source>
        <dbReference type="Google" id="ProtNLM"/>
    </source>
</evidence>
<feature type="transmembrane region" description="Helical" evidence="1">
    <location>
        <begin position="213"/>
        <end position="235"/>
    </location>
</feature>
<protein>
    <recommendedName>
        <fullName evidence="3">Variable surface protein</fullName>
    </recommendedName>
</protein>
<keyword evidence="1" id="KW-1133">Transmembrane helix</keyword>
<name>A0A565A6N7_PLAVI</name>
<keyword evidence="1" id="KW-0812">Transmembrane</keyword>
<evidence type="ECO:0000256" key="1">
    <source>
        <dbReference type="SAM" id="Phobius"/>
    </source>
</evidence>
<dbReference type="OrthoDB" id="389387at2759"/>
<dbReference type="VEuPathDB" id="PlasmoDB:PVX_178275"/>
<dbReference type="AlphaFoldDB" id="A0A565A6N7"/>
<organism evidence="2">
    <name type="scientific">Plasmodium vivax</name>
    <name type="common">malaria parasite P. vivax</name>
    <dbReference type="NCBI Taxonomy" id="5855"/>
    <lineage>
        <taxon>Eukaryota</taxon>
        <taxon>Sar</taxon>
        <taxon>Alveolata</taxon>
        <taxon>Apicomplexa</taxon>
        <taxon>Aconoidasida</taxon>
        <taxon>Haemosporida</taxon>
        <taxon>Plasmodiidae</taxon>
        <taxon>Plasmodium</taxon>
        <taxon>Plasmodium (Plasmodium)</taxon>
    </lineage>
</organism>
<dbReference type="VEuPathDB" id="PlasmoDB:PVPAM_040005900"/>
<dbReference type="Proteomes" id="UP000220605">
    <property type="component" value="Unassembled WGS sequence"/>
</dbReference>
<accession>A0A565A6N7</accession>
<evidence type="ECO:0000313" key="2">
    <source>
        <dbReference type="EMBL" id="VUZ99943.1"/>
    </source>
</evidence>
<keyword evidence="1" id="KW-0472">Membrane</keyword>
<gene>
    <name evidence="2" type="ORF">PVP01_0006560</name>
</gene>
<dbReference type="EMBL" id="FLZR02000021">
    <property type="protein sequence ID" value="VUZ99943.1"/>
    <property type="molecule type" value="Genomic_DNA"/>
</dbReference>
<sequence length="270" mass="31994">MIFLKSPYFKNKIKCFSSLEIWTDGNLHHDITFNTIFNRSLAKHEIQKNKIYKRHSGKMYDSRINNNIKYYRDDKRNYEYLEKGLSDLESYKKGYNSRYAKKKGLAKLDCYYEKKLFDKMDDIHHVAEKMQNRKDVLKKTFLNKYSIRLILFTLILMLGIIFPILFCGKRGSRLINWTSVPHGQYGPDKKCPCTEPHNYIHLFDGQISFHTSFILNAVITAILIIIVSFVIFYILKKVIKYEGLKAGKGIMNRKEYLNFCKELIQNKAHQ</sequence>
<proteinExistence type="predicted"/>
<dbReference type="Pfam" id="PF12420">
    <property type="entry name" value="DUF3671"/>
    <property type="match status" value="1"/>
</dbReference>